<feature type="domain" description="PAS" evidence="8">
    <location>
        <begin position="496"/>
        <end position="568"/>
    </location>
</feature>
<evidence type="ECO:0000256" key="1">
    <source>
        <dbReference type="ARBA" id="ARBA00000085"/>
    </source>
</evidence>
<dbReference type="PROSITE" id="PS50112">
    <property type="entry name" value="PAS"/>
    <property type="match status" value="2"/>
</dbReference>
<sequence length="1037" mass="115796">MNAPEQHAPEVPSSSSLVSSAPEGESLFRQMAEAIPQLVWTARPDGYHDYFNQRWYDYTGRTPGDTDGEGWQLPFHPDDGPEAQRRWQHSLRTGEPYDVEYRCRRHDGVYRWFIGRAQPMRDAEGRIVKWFGTCTDIDDQKRAVDALQVLAETSSLLASPLDYEATLDALTRLAVPRLADWCTLRMVGEHGMVQLFGVAHVAAAKVALAWELNRRYPPDPKAPSGVYEVIRTGRSDWLPTISEEALAKLTRDAEHLRIVRELGLCSSVTVPLKARGRVLGALQLISAESHRTFSAADVALFEQIAERAALAVDNARLYREAQVALRRKEEEQRVAETLHRMGLSLASELDPIRLIKSVTDAGVSVTGASFGAFLEKRVEEHGEPSRLSTLPLPRSTPLFAPTFRGDPPLLLDDVTRHPEYGKSTPFQSLSARHLPVRSYLGVPVKGRSGEVLGGLFFVHPEPGRFTRVHAQLAEGIAAQASVALDNARLYTSARQSEERFRSLINATAQAVWVTRPDGLALEDSPSWREFTGQTYEEYRGFGWLGAVHPDDQERVRRGWEAGRALKRPYEVEMRVRRKDGSYATILSRAVPLYSAPGEVREWVGTSLDVTAQRLAEESSRRLESEQRTRQLESLGARVSEVLSQEVSPERMMQECVEVMTRCLPLFPLSQLWAWDREAKLLRLKGHAGPAVPPSIQTDRLELGQGIAGRVGQSRQLLYSNDALRHPGVARARDWLETQGLMSFVGIPLQLRGQLLGVFTLFGMQPLEEETLITLSTVAEALSQGLERRRAELALQSHATELARSNEELQQFAYVASHDLQEPLRMVASFTQLLARRYKGKLDSDADEFIAFAVDGVTRMQRLIQDLLTYSRVGTKGHEFKPVEAGHALDKALSNLKTLVDEAGASLTQGPLPQVMADESQLTQLFQNLLGNALKFRGPKPTRIRVDAERQGDSWRFTVADNGIGIEPQYFERIFIIFQRLHNKEDYPGTGIGLAICKKIVERHGGRIGVESHPGQGTVFWFTLPALPSLPVNKGPTA</sequence>
<evidence type="ECO:0000259" key="8">
    <source>
        <dbReference type="PROSITE" id="PS50112"/>
    </source>
</evidence>
<dbReference type="InterPro" id="IPR029016">
    <property type="entry name" value="GAF-like_dom_sf"/>
</dbReference>
<dbReference type="NCBIfam" id="TIGR00229">
    <property type="entry name" value="sensory_box"/>
    <property type="match status" value="2"/>
</dbReference>
<evidence type="ECO:0000259" key="7">
    <source>
        <dbReference type="PROSITE" id="PS50109"/>
    </source>
</evidence>
<evidence type="ECO:0000313" key="11">
    <source>
        <dbReference type="Proteomes" id="UP000217257"/>
    </source>
</evidence>
<evidence type="ECO:0000256" key="2">
    <source>
        <dbReference type="ARBA" id="ARBA00012438"/>
    </source>
</evidence>
<dbReference type="InterPro" id="IPR000700">
    <property type="entry name" value="PAS-assoc_C"/>
</dbReference>
<dbReference type="InterPro" id="IPR036890">
    <property type="entry name" value="HATPase_C_sf"/>
</dbReference>
<name>A0A250IXN0_9BACT</name>
<dbReference type="FunFam" id="3.30.565.10:FF:000006">
    <property type="entry name" value="Sensor histidine kinase WalK"/>
    <property type="match status" value="1"/>
</dbReference>
<dbReference type="SUPFAM" id="SSF55781">
    <property type="entry name" value="GAF domain-like"/>
    <property type="match status" value="3"/>
</dbReference>
<feature type="region of interest" description="Disordered" evidence="6">
    <location>
        <begin position="1"/>
        <end position="22"/>
    </location>
</feature>
<proteinExistence type="predicted"/>
<dbReference type="InterPro" id="IPR000014">
    <property type="entry name" value="PAS"/>
</dbReference>
<reference evidence="10 11" key="1">
    <citation type="submission" date="2017-06" db="EMBL/GenBank/DDBJ databases">
        <title>Sequencing and comparative analysis of myxobacterial genomes.</title>
        <authorList>
            <person name="Rupp O."/>
            <person name="Goesmann A."/>
            <person name="Sogaard-Andersen L."/>
        </authorList>
    </citation>
    <scope>NUCLEOTIDE SEQUENCE [LARGE SCALE GENOMIC DNA]</scope>
    <source>
        <strain evidence="10 11">DSM 52655</strain>
    </source>
</reference>
<feature type="domain" description="PAC" evidence="9">
    <location>
        <begin position="569"/>
        <end position="621"/>
    </location>
</feature>
<dbReference type="SUPFAM" id="SSF55785">
    <property type="entry name" value="PYP-like sensor domain (PAS domain)"/>
    <property type="match status" value="2"/>
</dbReference>
<accession>A0A250IXN0</accession>
<evidence type="ECO:0000256" key="5">
    <source>
        <dbReference type="ARBA" id="ARBA00022777"/>
    </source>
</evidence>
<keyword evidence="5 10" id="KW-0418">Kinase</keyword>
<dbReference type="Pfam" id="PF02518">
    <property type="entry name" value="HATPase_c"/>
    <property type="match status" value="1"/>
</dbReference>
<dbReference type="InterPro" id="IPR004358">
    <property type="entry name" value="Sig_transdc_His_kin-like_C"/>
</dbReference>
<dbReference type="SMART" id="SM00388">
    <property type="entry name" value="HisKA"/>
    <property type="match status" value="1"/>
</dbReference>
<organism evidence="10 11">
    <name type="scientific">Cystobacter fuscus</name>
    <dbReference type="NCBI Taxonomy" id="43"/>
    <lineage>
        <taxon>Bacteria</taxon>
        <taxon>Pseudomonadati</taxon>
        <taxon>Myxococcota</taxon>
        <taxon>Myxococcia</taxon>
        <taxon>Myxococcales</taxon>
        <taxon>Cystobacterineae</taxon>
        <taxon>Archangiaceae</taxon>
        <taxon>Cystobacter</taxon>
    </lineage>
</organism>
<feature type="compositionally biased region" description="Low complexity" evidence="6">
    <location>
        <begin position="9"/>
        <end position="22"/>
    </location>
</feature>
<feature type="domain" description="PAC" evidence="9">
    <location>
        <begin position="97"/>
        <end position="149"/>
    </location>
</feature>
<evidence type="ECO:0000313" key="10">
    <source>
        <dbReference type="EMBL" id="ATB35666.1"/>
    </source>
</evidence>
<dbReference type="Pfam" id="PF08447">
    <property type="entry name" value="PAS_3"/>
    <property type="match status" value="2"/>
</dbReference>
<dbReference type="SUPFAM" id="SSF47384">
    <property type="entry name" value="Homodimeric domain of signal transducing histidine kinase"/>
    <property type="match status" value="1"/>
</dbReference>
<dbReference type="KEGG" id="cfus:CYFUS_001080"/>
<dbReference type="InterPro" id="IPR003018">
    <property type="entry name" value="GAF"/>
</dbReference>
<keyword evidence="4" id="KW-0808">Transferase</keyword>
<feature type="domain" description="PAS" evidence="8">
    <location>
        <begin position="24"/>
        <end position="94"/>
    </location>
</feature>
<dbReference type="Gene3D" id="1.10.287.130">
    <property type="match status" value="1"/>
</dbReference>
<dbReference type="InterPro" id="IPR036097">
    <property type="entry name" value="HisK_dim/P_sf"/>
</dbReference>
<dbReference type="SUPFAM" id="SSF55874">
    <property type="entry name" value="ATPase domain of HSP90 chaperone/DNA topoisomerase II/histidine kinase"/>
    <property type="match status" value="1"/>
</dbReference>
<evidence type="ECO:0000256" key="4">
    <source>
        <dbReference type="ARBA" id="ARBA00022679"/>
    </source>
</evidence>
<dbReference type="InterPro" id="IPR003661">
    <property type="entry name" value="HisK_dim/P_dom"/>
</dbReference>
<dbReference type="SMART" id="SM00387">
    <property type="entry name" value="HATPase_c"/>
    <property type="match status" value="1"/>
</dbReference>
<evidence type="ECO:0000256" key="3">
    <source>
        <dbReference type="ARBA" id="ARBA00022553"/>
    </source>
</evidence>
<evidence type="ECO:0000256" key="6">
    <source>
        <dbReference type="SAM" id="MobiDB-lite"/>
    </source>
</evidence>
<dbReference type="GO" id="GO:0000155">
    <property type="term" value="F:phosphorelay sensor kinase activity"/>
    <property type="evidence" value="ECO:0007669"/>
    <property type="project" value="InterPro"/>
</dbReference>
<dbReference type="PANTHER" id="PTHR43304">
    <property type="entry name" value="PHYTOCHROME-LIKE PROTEIN CPH1"/>
    <property type="match status" value="1"/>
</dbReference>
<dbReference type="Gene3D" id="3.30.450.20">
    <property type="entry name" value="PAS domain"/>
    <property type="match status" value="2"/>
</dbReference>
<dbReference type="Gene3D" id="3.30.450.40">
    <property type="match status" value="3"/>
</dbReference>
<dbReference type="SMART" id="SM00065">
    <property type="entry name" value="GAF"/>
    <property type="match status" value="3"/>
</dbReference>
<dbReference type="FunFam" id="3.30.450.20:FF:000099">
    <property type="entry name" value="Sensory box sensor histidine kinase"/>
    <property type="match status" value="2"/>
</dbReference>
<dbReference type="SMART" id="SM00086">
    <property type="entry name" value="PAC"/>
    <property type="match status" value="2"/>
</dbReference>
<dbReference type="Pfam" id="PF01590">
    <property type="entry name" value="GAF"/>
    <property type="match status" value="1"/>
</dbReference>
<dbReference type="CDD" id="cd00130">
    <property type="entry name" value="PAS"/>
    <property type="match status" value="2"/>
</dbReference>
<dbReference type="InterPro" id="IPR052162">
    <property type="entry name" value="Sensor_kinase/Photoreceptor"/>
</dbReference>
<dbReference type="EMBL" id="CP022098">
    <property type="protein sequence ID" value="ATB35666.1"/>
    <property type="molecule type" value="Genomic_DNA"/>
</dbReference>
<comment type="catalytic activity">
    <reaction evidence="1">
        <text>ATP + protein L-histidine = ADP + protein N-phospho-L-histidine.</text>
        <dbReference type="EC" id="2.7.13.3"/>
    </reaction>
</comment>
<dbReference type="PRINTS" id="PR00344">
    <property type="entry name" value="BCTRLSENSOR"/>
</dbReference>
<dbReference type="InterPro" id="IPR005467">
    <property type="entry name" value="His_kinase_dom"/>
</dbReference>
<dbReference type="InterPro" id="IPR003594">
    <property type="entry name" value="HATPase_dom"/>
</dbReference>
<feature type="domain" description="Histidine kinase" evidence="7">
    <location>
        <begin position="814"/>
        <end position="1027"/>
    </location>
</feature>
<dbReference type="PROSITE" id="PS50113">
    <property type="entry name" value="PAC"/>
    <property type="match status" value="2"/>
</dbReference>
<dbReference type="CDD" id="cd00082">
    <property type="entry name" value="HisKA"/>
    <property type="match status" value="1"/>
</dbReference>
<dbReference type="AlphaFoldDB" id="A0A250IXN0"/>
<protein>
    <recommendedName>
        <fullName evidence="2">histidine kinase</fullName>
        <ecNumber evidence="2">2.7.13.3</ecNumber>
    </recommendedName>
</protein>
<dbReference type="PROSITE" id="PS50109">
    <property type="entry name" value="HIS_KIN"/>
    <property type="match status" value="1"/>
</dbReference>
<dbReference type="InterPro" id="IPR013655">
    <property type="entry name" value="PAS_fold_3"/>
</dbReference>
<dbReference type="Gene3D" id="3.30.565.10">
    <property type="entry name" value="Histidine kinase-like ATPase, C-terminal domain"/>
    <property type="match status" value="1"/>
</dbReference>
<dbReference type="InterPro" id="IPR001610">
    <property type="entry name" value="PAC"/>
</dbReference>
<dbReference type="Proteomes" id="UP000217257">
    <property type="component" value="Chromosome"/>
</dbReference>
<dbReference type="RefSeq" id="WP_095984260.1">
    <property type="nucleotide sequence ID" value="NZ_CP022098.1"/>
</dbReference>
<gene>
    <name evidence="10" type="ORF">CYFUS_001080</name>
</gene>
<dbReference type="EC" id="2.7.13.3" evidence="2"/>
<evidence type="ECO:0000259" key="9">
    <source>
        <dbReference type="PROSITE" id="PS50113"/>
    </source>
</evidence>
<dbReference type="Pfam" id="PF13185">
    <property type="entry name" value="GAF_2"/>
    <property type="match status" value="2"/>
</dbReference>
<dbReference type="PANTHER" id="PTHR43304:SF1">
    <property type="entry name" value="PAC DOMAIN-CONTAINING PROTEIN"/>
    <property type="match status" value="1"/>
</dbReference>
<dbReference type="SMART" id="SM00091">
    <property type="entry name" value="PAS"/>
    <property type="match status" value="2"/>
</dbReference>
<dbReference type="Pfam" id="PF00512">
    <property type="entry name" value="HisKA"/>
    <property type="match status" value="1"/>
</dbReference>
<keyword evidence="3" id="KW-0597">Phosphoprotein</keyword>
<dbReference type="InterPro" id="IPR035965">
    <property type="entry name" value="PAS-like_dom_sf"/>
</dbReference>